<dbReference type="InterPro" id="IPR001345">
    <property type="entry name" value="PG/BPGM_mutase_AS"/>
</dbReference>
<sequence length="195" mass="21761">MFIGLVRHGETDWNAAGILQGQTDIPLNESGLKQAAALAERLSTEKKIWDAVLSSDLARARKTAEIIADRLQVPLLAPDTRLRERYFGEVEGTTEPQRVEKWGADWRSLKLGAESDAEMRARGMSLITELARAEEASNILIVSHGSFIAHLLQAMCSTLQDQRLGNLSYSILSLNEEKWEPVLHNCTQHLDTVKQ</sequence>
<dbReference type="PANTHER" id="PTHR46517:SF1">
    <property type="entry name" value="FRUCTOSE-2,6-BISPHOSPHATASE TIGAR"/>
    <property type="match status" value="1"/>
</dbReference>
<feature type="active site" description="Proton donor/acceptor" evidence="2">
    <location>
        <position position="84"/>
    </location>
</feature>
<dbReference type="PIRSF" id="PIRSF000709">
    <property type="entry name" value="6PFK_2-Ptase"/>
    <property type="match status" value="1"/>
</dbReference>
<dbReference type="EMBL" id="BDQX01000458">
    <property type="protein sequence ID" value="GBG12014.1"/>
    <property type="molecule type" value="Genomic_DNA"/>
</dbReference>
<dbReference type="PROSITE" id="PS00175">
    <property type="entry name" value="PG_MUTASE"/>
    <property type="match status" value="1"/>
</dbReference>
<dbReference type="GO" id="GO:0045820">
    <property type="term" value="P:negative regulation of glycolytic process"/>
    <property type="evidence" value="ECO:0007669"/>
    <property type="project" value="TreeGrafter"/>
</dbReference>
<accession>A0A2R5F6E8</accession>
<dbReference type="InterPro" id="IPR013078">
    <property type="entry name" value="His_Pase_superF_clade-1"/>
</dbReference>
<dbReference type="SUPFAM" id="SSF53254">
    <property type="entry name" value="Phosphoglycerate mutase-like"/>
    <property type="match status" value="1"/>
</dbReference>
<evidence type="ECO:0000256" key="2">
    <source>
        <dbReference type="PIRSR" id="PIRSR613078-1"/>
    </source>
</evidence>
<name>A0A2R5F6E8_9BACL</name>
<dbReference type="InterPro" id="IPR029033">
    <property type="entry name" value="His_PPase_superfam"/>
</dbReference>
<gene>
    <name evidence="4" type="ORF">PAT3040_06874</name>
</gene>
<dbReference type="Proteomes" id="UP000245202">
    <property type="component" value="Unassembled WGS sequence"/>
</dbReference>
<feature type="binding site" evidence="3">
    <location>
        <begin position="7"/>
        <end position="14"/>
    </location>
    <ligand>
        <name>substrate</name>
    </ligand>
</feature>
<proteinExistence type="predicted"/>
<evidence type="ECO:0000256" key="1">
    <source>
        <dbReference type="ARBA" id="ARBA00022801"/>
    </source>
</evidence>
<dbReference type="SMART" id="SM00855">
    <property type="entry name" value="PGAM"/>
    <property type="match status" value="1"/>
</dbReference>
<protein>
    <submittedName>
        <fullName evidence="4">Histidine phosphatase family protein</fullName>
    </submittedName>
</protein>
<dbReference type="GO" id="GO:0043456">
    <property type="term" value="P:regulation of pentose-phosphate shunt"/>
    <property type="evidence" value="ECO:0007669"/>
    <property type="project" value="TreeGrafter"/>
</dbReference>
<dbReference type="Pfam" id="PF00300">
    <property type="entry name" value="His_Phos_1"/>
    <property type="match status" value="1"/>
</dbReference>
<dbReference type="InterPro" id="IPR051695">
    <property type="entry name" value="Phosphoglycerate_Mutase"/>
</dbReference>
<feature type="active site" description="Tele-phosphohistidine intermediate" evidence="2">
    <location>
        <position position="8"/>
    </location>
</feature>
<dbReference type="RefSeq" id="WP_108996163.1">
    <property type="nucleotide sequence ID" value="NZ_BDQX01000458.1"/>
</dbReference>
<keyword evidence="5" id="KW-1185">Reference proteome</keyword>
<dbReference type="CDD" id="cd07067">
    <property type="entry name" value="HP_PGM_like"/>
    <property type="match status" value="1"/>
</dbReference>
<dbReference type="GO" id="GO:0005829">
    <property type="term" value="C:cytosol"/>
    <property type="evidence" value="ECO:0007669"/>
    <property type="project" value="TreeGrafter"/>
</dbReference>
<dbReference type="AlphaFoldDB" id="A0A2R5F6E8"/>
<dbReference type="PANTHER" id="PTHR46517">
    <property type="entry name" value="FRUCTOSE-2,6-BISPHOSPHATASE TIGAR"/>
    <property type="match status" value="1"/>
</dbReference>
<dbReference type="Gene3D" id="3.40.50.1240">
    <property type="entry name" value="Phosphoglycerate mutase-like"/>
    <property type="match status" value="1"/>
</dbReference>
<reference evidence="4 5" key="1">
    <citation type="submission" date="2017-08" db="EMBL/GenBank/DDBJ databases">
        <title>Substantial Increase in Enzyme Production by Combined Drug-Resistance Mutations in Paenibacillus agaridevorans.</title>
        <authorList>
            <person name="Tanaka Y."/>
            <person name="Funane K."/>
            <person name="Hosaka T."/>
            <person name="Shiwa Y."/>
            <person name="Fujita N."/>
            <person name="Miyazaki T."/>
            <person name="Yoshikawa H."/>
            <person name="Murakami K."/>
            <person name="Kasahara K."/>
            <person name="Inaoka T."/>
            <person name="Hiraga Y."/>
            <person name="Ochi K."/>
        </authorList>
    </citation>
    <scope>NUCLEOTIDE SEQUENCE [LARGE SCALE GENOMIC DNA]</scope>
    <source>
        <strain evidence="4 5">T-3040</strain>
    </source>
</reference>
<comment type="caution">
    <text evidence="4">The sequence shown here is derived from an EMBL/GenBank/DDBJ whole genome shotgun (WGS) entry which is preliminary data.</text>
</comment>
<feature type="binding site" evidence="3">
    <location>
        <position position="59"/>
    </location>
    <ligand>
        <name>substrate</name>
    </ligand>
</feature>
<dbReference type="GO" id="GO:0004331">
    <property type="term" value="F:fructose-2,6-bisphosphate 2-phosphatase activity"/>
    <property type="evidence" value="ECO:0007669"/>
    <property type="project" value="TreeGrafter"/>
</dbReference>
<organism evidence="4 5">
    <name type="scientific">Paenibacillus agaridevorans</name>
    <dbReference type="NCBI Taxonomy" id="171404"/>
    <lineage>
        <taxon>Bacteria</taxon>
        <taxon>Bacillati</taxon>
        <taxon>Bacillota</taxon>
        <taxon>Bacilli</taxon>
        <taxon>Bacillales</taxon>
        <taxon>Paenibacillaceae</taxon>
        <taxon>Paenibacillus</taxon>
    </lineage>
</organism>
<evidence type="ECO:0000313" key="5">
    <source>
        <dbReference type="Proteomes" id="UP000245202"/>
    </source>
</evidence>
<keyword evidence="1" id="KW-0378">Hydrolase</keyword>
<evidence type="ECO:0000313" key="4">
    <source>
        <dbReference type="EMBL" id="GBG12014.1"/>
    </source>
</evidence>
<evidence type="ECO:0000256" key="3">
    <source>
        <dbReference type="PIRSR" id="PIRSR613078-2"/>
    </source>
</evidence>